<dbReference type="AlphaFoldDB" id="A0A926NMG2"/>
<dbReference type="SUPFAM" id="SSF56601">
    <property type="entry name" value="beta-lactamase/transpeptidase-like"/>
    <property type="match status" value="1"/>
</dbReference>
<keyword evidence="2" id="KW-0812">Transmembrane</keyword>
<dbReference type="EMBL" id="JACXAI010000010">
    <property type="protein sequence ID" value="MBD1380511.1"/>
    <property type="molecule type" value="Genomic_DNA"/>
</dbReference>
<dbReference type="Pfam" id="PF05569">
    <property type="entry name" value="Peptidase_M56"/>
    <property type="match status" value="1"/>
</dbReference>
<dbReference type="RefSeq" id="WP_191158105.1">
    <property type="nucleotide sequence ID" value="NZ_JACXAI010000010.1"/>
</dbReference>
<evidence type="ECO:0000259" key="4">
    <source>
        <dbReference type="Pfam" id="PF05569"/>
    </source>
</evidence>
<dbReference type="CDD" id="cd07341">
    <property type="entry name" value="M56_BlaR1_MecR1_like"/>
    <property type="match status" value="1"/>
</dbReference>
<dbReference type="Gene3D" id="3.40.710.10">
    <property type="entry name" value="DD-peptidase/beta-lactamase superfamily"/>
    <property type="match status" value="1"/>
</dbReference>
<dbReference type="NCBIfam" id="NF000326">
    <property type="entry name" value="blaR1_generic"/>
    <property type="match status" value="1"/>
</dbReference>
<feature type="domain" description="Peptidase M56" evidence="4">
    <location>
        <begin position="11"/>
        <end position="304"/>
    </location>
</feature>
<dbReference type="Proteomes" id="UP000626844">
    <property type="component" value="Unassembled WGS sequence"/>
</dbReference>
<feature type="transmembrane region" description="Helical" evidence="2">
    <location>
        <begin position="111"/>
        <end position="132"/>
    </location>
</feature>
<evidence type="ECO:0000256" key="2">
    <source>
        <dbReference type="SAM" id="Phobius"/>
    </source>
</evidence>
<sequence>MFFTNFVISFIVSSFTIGVIMLIKRVFQKQLSAKWQYNLWFLLLMALTLPFLPSDLINFGNHFNSPDVNQSYGIRTSTTVTGDETAGNNANWMEDFTLSVQRSSPEFLNSFLAGIWISGMIIFAVLAIHAWLKLKSIKCTTSQLRNKEVLILFDQCKQHLNISGQLIVGESSQVKSPMTFGLLKTYIVLPEHFDEWLSMEDIKYIFLHELNHYKYKDITTNYLMVIFQILYWFNPFVWFAFREMKLDREIACDIAVLHSLDEDCYAKYGNTIINYVDRSSQLRNFTLANQLNGSKEQIKKRIQRIASFTKESKLLKLKSIAIFMLVGVLVSTQIPLVSVMANDNNRYDFNGERATYEDLSNYFNEYEGSFVLYDRKADQYHIYNEDQSTLRVSPNSTYKIYSGLFGLESNVITSENSTLKWNGKQYRFDSWNTDQNLATAMTNSVTWYFQELDERMQLDTIKKNLKEIGYGNYDVSGGIEQFWIESSLKISPVEQVQLLEDFYTNQFGFKEKNVQAIKDALLLEDKDGVRLSGKTGTGNVNGRNINGWFIGYVETGENTYFFATSLQNEDNSSGSKAAEITLSILKDKGIY</sequence>
<evidence type="ECO:0000313" key="6">
    <source>
        <dbReference type="Proteomes" id="UP000626844"/>
    </source>
</evidence>
<dbReference type="Pfam" id="PF00905">
    <property type="entry name" value="Transpeptidase"/>
    <property type="match status" value="1"/>
</dbReference>
<evidence type="ECO:0000259" key="3">
    <source>
        <dbReference type="Pfam" id="PF00905"/>
    </source>
</evidence>
<feature type="domain" description="Penicillin-binding protein transpeptidase" evidence="3">
    <location>
        <begin position="372"/>
        <end position="585"/>
    </location>
</feature>
<keyword evidence="2" id="KW-1133">Transmembrane helix</keyword>
<dbReference type="InterPro" id="IPR012338">
    <property type="entry name" value="Beta-lactam/transpept-like"/>
</dbReference>
<keyword evidence="2" id="KW-0472">Membrane</keyword>
<dbReference type="GO" id="GO:0008658">
    <property type="term" value="F:penicillin binding"/>
    <property type="evidence" value="ECO:0007669"/>
    <property type="project" value="InterPro"/>
</dbReference>
<proteinExistence type="inferred from homology"/>
<comment type="similarity">
    <text evidence="1">Belongs to the peptidase M56 family.</text>
</comment>
<organism evidence="5 6">
    <name type="scientific">Metabacillus arenae</name>
    <dbReference type="NCBI Taxonomy" id="2771434"/>
    <lineage>
        <taxon>Bacteria</taxon>
        <taxon>Bacillati</taxon>
        <taxon>Bacillota</taxon>
        <taxon>Bacilli</taxon>
        <taxon>Bacillales</taxon>
        <taxon>Bacillaceae</taxon>
        <taxon>Metabacillus</taxon>
    </lineage>
</organism>
<dbReference type="PANTHER" id="PTHR34978">
    <property type="entry name" value="POSSIBLE SENSOR-TRANSDUCER PROTEIN BLAR"/>
    <property type="match status" value="1"/>
</dbReference>
<dbReference type="InterPro" id="IPR008756">
    <property type="entry name" value="Peptidase_M56"/>
</dbReference>
<feature type="transmembrane region" description="Helical" evidence="2">
    <location>
        <begin position="35"/>
        <end position="52"/>
    </location>
</feature>
<name>A0A926NMG2_9BACI</name>
<protein>
    <submittedName>
        <fullName evidence="5">BlaR1 family beta-lactam sensor/signal transducer</fullName>
    </submittedName>
</protein>
<feature type="transmembrane region" description="Helical" evidence="2">
    <location>
        <begin position="222"/>
        <end position="241"/>
    </location>
</feature>
<dbReference type="InterPro" id="IPR001460">
    <property type="entry name" value="PCN-bd_Tpept"/>
</dbReference>
<reference evidence="5" key="1">
    <citation type="submission" date="2020-09" db="EMBL/GenBank/DDBJ databases">
        <title>A novel bacterium of genus Bacillus, isolated from South China Sea.</title>
        <authorList>
            <person name="Huang H."/>
            <person name="Mo K."/>
            <person name="Hu Y."/>
        </authorList>
    </citation>
    <scope>NUCLEOTIDE SEQUENCE</scope>
    <source>
        <strain evidence="5">IB182487</strain>
    </source>
</reference>
<feature type="transmembrane region" description="Helical" evidence="2">
    <location>
        <begin position="6"/>
        <end position="23"/>
    </location>
</feature>
<evidence type="ECO:0000313" key="5">
    <source>
        <dbReference type="EMBL" id="MBD1380511.1"/>
    </source>
</evidence>
<evidence type="ECO:0000256" key="1">
    <source>
        <dbReference type="ARBA" id="ARBA00011075"/>
    </source>
</evidence>
<comment type="caution">
    <text evidence="5">The sequence shown here is derived from an EMBL/GenBank/DDBJ whole genome shotgun (WGS) entry which is preliminary data.</text>
</comment>
<gene>
    <name evidence="5" type="primary">blaR1</name>
    <name evidence="5" type="ORF">IC621_09740</name>
</gene>
<dbReference type="PANTHER" id="PTHR34978:SF3">
    <property type="entry name" value="SLR0241 PROTEIN"/>
    <property type="match status" value="1"/>
</dbReference>
<accession>A0A926NMG2</accession>
<keyword evidence="6" id="KW-1185">Reference proteome</keyword>
<dbReference type="InterPro" id="IPR052173">
    <property type="entry name" value="Beta-lactam_resp_regulator"/>
</dbReference>